<protein>
    <recommendedName>
        <fullName evidence="5">GHMP kinase C-terminal domain-containing protein</fullName>
    </recommendedName>
</protein>
<proteinExistence type="predicted"/>
<dbReference type="GO" id="GO:0006695">
    <property type="term" value="P:cholesterol biosynthetic process"/>
    <property type="evidence" value="ECO:0007669"/>
    <property type="project" value="TreeGrafter"/>
</dbReference>
<dbReference type="GO" id="GO:0005524">
    <property type="term" value="F:ATP binding"/>
    <property type="evidence" value="ECO:0007669"/>
    <property type="project" value="InterPro"/>
</dbReference>
<evidence type="ECO:0000256" key="4">
    <source>
        <dbReference type="ARBA" id="ARBA00022842"/>
    </source>
</evidence>
<dbReference type="PANTHER" id="PTHR43290:SF2">
    <property type="entry name" value="MEVALONATE KINASE"/>
    <property type="match status" value="1"/>
</dbReference>
<reference evidence="6" key="1">
    <citation type="submission" date="2024-04" db="EMBL/GenBank/DDBJ databases">
        <authorList>
            <consortium name="Molecular Ecology Group"/>
        </authorList>
    </citation>
    <scope>NUCLEOTIDE SEQUENCE</scope>
</reference>
<dbReference type="InterPro" id="IPR036554">
    <property type="entry name" value="GHMP_kinase_C_sf"/>
</dbReference>
<dbReference type="SUPFAM" id="SSF54211">
    <property type="entry name" value="Ribosomal protein S5 domain 2-like"/>
    <property type="match status" value="1"/>
</dbReference>
<dbReference type="GO" id="GO:0019287">
    <property type="term" value="P:isopentenyl diphosphate biosynthetic process, mevalonate pathway"/>
    <property type="evidence" value="ECO:0007669"/>
    <property type="project" value="TreeGrafter"/>
</dbReference>
<gene>
    <name evidence="6" type="ORF">LPLAT_LOCUS13617</name>
</gene>
<organism evidence="6 7">
    <name type="scientific">Lasius platythorax</name>
    <dbReference type="NCBI Taxonomy" id="488582"/>
    <lineage>
        <taxon>Eukaryota</taxon>
        <taxon>Metazoa</taxon>
        <taxon>Ecdysozoa</taxon>
        <taxon>Arthropoda</taxon>
        <taxon>Hexapoda</taxon>
        <taxon>Insecta</taxon>
        <taxon>Pterygota</taxon>
        <taxon>Neoptera</taxon>
        <taxon>Endopterygota</taxon>
        <taxon>Hymenoptera</taxon>
        <taxon>Apocrita</taxon>
        <taxon>Aculeata</taxon>
        <taxon>Formicoidea</taxon>
        <taxon>Formicidae</taxon>
        <taxon>Formicinae</taxon>
        <taxon>Lasius</taxon>
        <taxon>Lasius</taxon>
    </lineage>
</organism>
<name>A0AAV2PBR4_9HYME</name>
<dbReference type="EMBL" id="OZ034831">
    <property type="protein sequence ID" value="CAL1688575.1"/>
    <property type="molecule type" value="Genomic_DNA"/>
</dbReference>
<dbReference type="InterPro" id="IPR020568">
    <property type="entry name" value="Ribosomal_Su5_D2-typ_SF"/>
</dbReference>
<dbReference type="SUPFAM" id="SSF55060">
    <property type="entry name" value="GHMP Kinase, C-terminal domain"/>
    <property type="match status" value="1"/>
</dbReference>
<dbReference type="AlphaFoldDB" id="A0AAV2PBR4"/>
<keyword evidence="1" id="KW-0963">Cytoplasm</keyword>
<dbReference type="PRINTS" id="PR00959">
    <property type="entry name" value="MEVGALKINASE"/>
</dbReference>
<keyword evidence="2" id="KW-0808">Transferase</keyword>
<dbReference type="InterPro" id="IPR013750">
    <property type="entry name" value="GHMP_kinase_C_dom"/>
</dbReference>
<dbReference type="Gene3D" id="3.30.70.890">
    <property type="entry name" value="GHMP kinase, C-terminal domain"/>
    <property type="match status" value="1"/>
</dbReference>
<dbReference type="PANTHER" id="PTHR43290">
    <property type="entry name" value="MEVALONATE KINASE"/>
    <property type="match status" value="1"/>
</dbReference>
<dbReference type="Proteomes" id="UP001497644">
    <property type="component" value="Chromosome 8"/>
</dbReference>
<dbReference type="GO" id="GO:0004496">
    <property type="term" value="F:mevalonate kinase activity"/>
    <property type="evidence" value="ECO:0007669"/>
    <property type="project" value="InterPro"/>
</dbReference>
<evidence type="ECO:0000256" key="1">
    <source>
        <dbReference type="ARBA" id="ARBA00022490"/>
    </source>
</evidence>
<evidence type="ECO:0000259" key="5">
    <source>
        <dbReference type="Pfam" id="PF08544"/>
    </source>
</evidence>
<keyword evidence="4" id="KW-0460">Magnesium</keyword>
<keyword evidence="3" id="KW-0418">Kinase</keyword>
<dbReference type="InterPro" id="IPR006205">
    <property type="entry name" value="Mev_gal_kin"/>
</dbReference>
<feature type="domain" description="GHMP kinase C-terminal" evidence="5">
    <location>
        <begin position="300"/>
        <end position="367"/>
    </location>
</feature>
<sequence>MIEFKISAPGRIVLSGEHAMLYQKRTIMASLDRRTTLKFCELPDEQKIIKIEFTEVNLSLNVPLKKVRNFLFCDDMNNIISNNIRLTKYVKHFITLNGMWSTNEQRFSLKLFFLLLSAFVYHEKLEIRPFHVNVTTELSISGGLGSSTSFGVCLTACFIHWTRLQKGAHDDFDKNDLEKIRLYTTIYEEYIQDFTFPMDIHVCIYGKIVNFQCNTCERTDVWPMDVPKIKILLIDTNICQNNRERLRRMAELKHSQSKYANHRLNKIDEITRKICKKLDEIITSHKNPNPTSTSLILQATAYAELQELIQENQRILRISSLSHPTLDNICSIAQSYGFAGKLTGFRGGFVYILLPPSTQEEQIRNLSTELEAKGFNVTTTSVSCSGMKIDD</sequence>
<evidence type="ECO:0000256" key="3">
    <source>
        <dbReference type="ARBA" id="ARBA00022777"/>
    </source>
</evidence>
<dbReference type="GO" id="GO:0005829">
    <property type="term" value="C:cytosol"/>
    <property type="evidence" value="ECO:0007669"/>
    <property type="project" value="TreeGrafter"/>
</dbReference>
<keyword evidence="7" id="KW-1185">Reference proteome</keyword>
<accession>A0AAV2PBR4</accession>
<dbReference type="Gene3D" id="3.30.230.10">
    <property type="match status" value="1"/>
</dbReference>
<evidence type="ECO:0000313" key="7">
    <source>
        <dbReference type="Proteomes" id="UP001497644"/>
    </source>
</evidence>
<dbReference type="InterPro" id="IPR014721">
    <property type="entry name" value="Ribsml_uS5_D2-typ_fold_subgr"/>
</dbReference>
<evidence type="ECO:0000313" key="6">
    <source>
        <dbReference type="EMBL" id="CAL1688575.1"/>
    </source>
</evidence>
<dbReference type="Pfam" id="PF08544">
    <property type="entry name" value="GHMP_kinases_C"/>
    <property type="match status" value="1"/>
</dbReference>
<evidence type="ECO:0000256" key="2">
    <source>
        <dbReference type="ARBA" id="ARBA00022679"/>
    </source>
</evidence>